<dbReference type="AlphaFoldDB" id="A4G0G1"/>
<dbReference type="OrthoDB" id="60268at2157"/>
<dbReference type="InterPro" id="IPR036390">
    <property type="entry name" value="WH_DNA-bd_sf"/>
</dbReference>
<reference evidence="2 3" key="1">
    <citation type="submission" date="2007-03" db="EMBL/GenBank/DDBJ databases">
        <title>Complete sequence of chromosome of Methanococcus maripaludis C5.</title>
        <authorList>
            <consortium name="US DOE Joint Genome Institute"/>
            <person name="Copeland A."/>
            <person name="Lucas S."/>
            <person name="Lapidus A."/>
            <person name="Barry K."/>
            <person name="Glavina del Rio T."/>
            <person name="Dalin E."/>
            <person name="Tice H."/>
            <person name="Pitluck S."/>
            <person name="Chertkov O."/>
            <person name="Brettin T."/>
            <person name="Bruce D."/>
            <person name="Han C."/>
            <person name="Detter J.C."/>
            <person name="Schmutz J."/>
            <person name="Larimer F."/>
            <person name="Land M."/>
            <person name="Hauser L."/>
            <person name="Kyrpides N."/>
            <person name="Mikhailova N."/>
            <person name="Sieprawska-Lupa M."/>
            <person name="Whitman W.B."/>
            <person name="Richardson P."/>
        </authorList>
    </citation>
    <scope>NUCLEOTIDE SEQUENCE [LARGE SCALE GENOMIC DNA]</scope>
    <source>
        <strain evidence="3">C5 / ATCC BAA-1333</strain>
    </source>
</reference>
<name>A4G0G1_METM5</name>
<evidence type="ECO:0000313" key="3">
    <source>
        <dbReference type="Proteomes" id="UP000000253"/>
    </source>
</evidence>
<dbReference type="GeneID" id="4928942"/>
<dbReference type="eggNOG" id="arCOG05050">
    <property type="taxonomic scope" value="Archaea"/>
</dbReference>
<dbReference type="KEGG" id="mmq:MmarC5_1648"/>
<accession>A4G0G1</accession>
<evidence type="ECO:0000313" key="2">
    <source>
        <dbReference type="EMBL" id="ABO35945.1"/>
    </source>
</evidence>
<organism evidence="2 3">
    <name type="scientific">Methanococcus maripaludis (strain C5 / ATCC BAA-1333)</name>
    <dbReference type="NCBI Taxonomy" id="402880"/>
    <lineage>
        <taxon>Archaea</taxon>
        <taxon>Methanobacteriati</taxon>
        <taxon>Methanobacteriota</taxon>
        <taxon>Methanomada group</taxon>
        <taxon>Methanococci</taxon>
        <taxon>Methanococcales</taxon>
        <taxon>Methanococcaceae</taxon>
        <taxon>Methanococcus</taxon>
    </lineage>
</organism>
<dbReference type="InterPro" id="IPR001845">
    <property type="entry name" value="HTH_ArsR_DNA-bd_dom"/>
</dbReference>
<dbReference type="Proteomes" id="UP000000253">
    <property type="component" value="Chromosome"/>
</dbReference>
<dbReference type="HOGENOM" id="CLU_1551839_0_0_2"/>
<dbReference type="Pfam" id="PF01022">
    <property type="entry name" value="HTH_5"/>
    <property type="match status" value="1"/>
</dbReference>
<dbReference type="GO" id="GO:0003700">
    <property type="term" value="F:DNA-binding transcription factor activity"/>
    <property type="evidence" value="ECO:0007669"/>
    <property type="project" value="InterPro"/>
</dbReference>
<sequence length="172" mass="19783">MENILKKLVSTGERKNILNKLLKGPCCCEDLSKELKISKGLPPRFLKLCTSLNIVKRERNGHKVYYSINPENYLKIYNIISNENKKTEEKKSLKGNIKKDEFQTTLSVENTKNYEINKINNGFGGTTFILNGNDTSFEIFKTGDENYWCVSCQSENCEHVLYLKKASSKNRV</sequence>
<feature type="domain" description="HTH arsR-type" evidence="1">
    <location>
        <begin position="1"/>
        <end position="88"/>
    </location>
</feature>
<gene>
    <name evidence="2" type="ordered locus">MmarC5_1648</name>
</gene>
<dbReference type="InterPro" id="IPR036388">
    <property type="entry name" value="WH-like_DNA-bd_sf"/>
</dbReference>
<dbReference type="PROSITE" id="PS50987">
    <property type="entry name" value="HTH_ARSR_2"/>
    <property type="match status" value="1"/>
</dbReference>
<dbReference type="SUPFAM" id="SSF46785">
    <property type="entry name" value="Winged helix' DNA-binding domain"/>
    <property type="match status" value="1"/>
</dbReference>
<dbReference type="EMBL" id="CP000609">
    <property type="protein sequence ID" value="ABO35945.1"/>
    <property type="molecule type" value="Genomic_DNA"/>
</dbReference>
<evidence type="ECO:0000259" key="1">
    <source>
        <dbReference type="PROSITE" id="PS50987"/>
    </source>
</evidence>
<dbReference type="Gene3D" id="1.10.10.10">
    <property type="entry name" value="Winged helix-like DNA-binding domain superfamily/Winged helix DNA-binding domain"/>
    <property type="match status" value="1"/>
</dbReference>
<dbReference type="InterPro" id="IPR011991">
    <property type="entry name" value="ArsR-like_HTH"/>
</dbReference>
<dbReference type="RefSeq" id="WP_011869392.1">
    <property type="nucleotide sequence ID" value="NC_009135.1"/>
</dbReference>
<dbReference type="CDD" id="cd00090">
    <property type="entry name" value="HTH_ARSR"/>
    <property type="match status" value="1"/>
</dbReference>
<protein>
    <submittedName>
        <fullName evidence="2">Transcriptional regulator, ArsR family</fullName>
    </submittedName>
</protein>
<proteinExistence type="predicted"/>